<dbReference type="EMBL" id="ONZQ02000007">
    <property type="protein sequence ID" value="SPO02908.1"/>
    <property type="molecule type" value="Genomic_DNA"/>
</dbReference>
<accession>A0AAE8SVN4</accession>
<dbReference type="PANTHER" id="PTHR12689">
    <property type="entry name" value="A1 CISTRON SPLICING FACTOR AAR2-RELATED"/>
    <property type="match status" value="1"/>
</dbReference>
<dbReference type="Pfam" id="PF05282">
    <property type="entry name" value="AAR2"/>
    <property type="match status" value="1"/>
</dbReference>
<evidence type="ECO:0000259" key="4">
    <source>
        <dbReference type="Pfam" id="PF20981"/>
    </source>
</evidence>
<gene>
    <name evidence="5" type="ORF">DNG_05586</name>
</gene>
<evidence type="ECO:0000313" key="5">
    <source>
        <dbReference type="EMBL" id="SPO02908.1"/>
    </source>
</evidence>
<dbReference type="GO" id="GO:0000244">
    <property type="term" value="P:spliceosomal tri-snRNP complex assembly"/>
    <property type="evidence" value="ECO:0007669"/>
    <property type="project" value="TreeGrafter"/>
</dbReference>
<dbReference type="Gene3D" id="2.60.34.20">
    <property type="match status" value="1"/>
</dbReference>
<dbReference type="CDD" id="cd13777">
    <property type="entry name" value="Aar2_N"/>
    <property type="match status" value="1"/>
</dbReference>
<evidence type="ECO:0000313" key="6">
    <source>
        <dbReference type="Proteomes" id="UP001187682"/>
    </source>
</evidence>
<name>A0AAE8SVN4_9PEZI</name>
<dbReference type="InterPro" id="IPR007946">
    <property type="entry name" value="AAR2"/>
</dbReference>
<dbReference type="Gene3D" id="1.25.40.550">
    <property type="entry name" value="Aar2, C-terminal domain-like"/>
    <property type="match status" value="1"/>
</dbReference>
<feature type="compositionally biased region" description="Low complexity" evidence="2">
    <location>
        <begin position="66"/>
        <end position="79"/>
    </location>
</feature>
<protein>
    <recommendedName>
        <fullName evidence="7">AAR2 domain-containing protein</fullName>
    </recommendedName>
</protein>
<dbReference type="InterPro" id="IPR038516">
    <property type="entry name" value="AAR2_N_sf"/>
</dbReference>
<dbReference type="PANTHER" id="PTHR12689:SF4">
    <property type="entry name" value="PROTEIN AAR2 HOMOLOG"/>
    <property type="match status" value="1"/>
</dbReference>
<feature type="region of interest" description="Disordered" evidence="2">
    <location>
        <begin position="1"/>
        <end position="31"/>
    </location>
</feature>
<dbReference type="InterPro" id="IPR038514">
    <property type="entry name" value="AAR2_C_sf"/>
</dbReference>
<reference evidence="5" key="1">
    <citation type="submission" date="2018-03" db="EMBL/GenBank/DDBJ databases">
        <authorList>
            <person name="Guldener U."/>
        </authorList>
    </citation>
    <scope>NUCLEOTIDE SEQUENCE</scope>
</reference>
<feature type="compositionally biased region" description="Low complexity" evidence="2">
    <location>
        <begin position="15"/>
        <end position="31"/>
    </location>
</feature>
<organism evidence="5 6">
    <name type="scientific">Cephalotrichum gorgonifer</name>
    <dbReference type="NCBI Taxonomy" id="2041049"/>
    <lineage>
        <taxon>Eukaryota</taxon>
        <taxon>Fungi</taxon>
        <taxon>Dikarya</taxon>
        <taxon>Ascomycota</taxon>
        <taxon>Pezizomycotina</taxon>
        <taxon>Sordariomycetes</taxon>
        <taxon>Hypocreomycetidae</taxon>
        <taxon>Microascales</taxon>
        <taxon>Microascaceae</taxon>
        <taxon>Cephalotrichum</taxon>
    </lineage>
</organism>
<dbReference type="Pfam" id="PF20981">
    <property type="entry name" value="AAR2_1st"/>
    <property type="match status" value="1"/>
</dbReference>
<feature type="domain" description="AAR2 C-terminal" evidence="3">
    <location>
        <begin position="291"/>
        <end position="456"/>
    </location>
</feature>
<proteinExistence type="inferred from homology"/>
<dbReference type="AlphaFoldDB" id="A0AAE8SVN4"/>
<dbReference type="Proteomes" id="UP001187682">
    <property type="component" value="Unassembled WGS sequence"/>
</dbReference>
<dbReference type="InterPro" id="IPR033648">
    <property type="entry name" value="AAR2_C"/>
</dbReference>
<evidence type="ECO:0000259" key="3">
    <source>
        <dbReference type="Pfam" id="PF05282"/>
    </source>
</evidence>
<comment type="caution">
    <text evidence="5">The sequence shown here is derived from an EMBL/GenBank/DDBJ whole genome shotgun (WGS) entry which is preliminary data.</text>
</comment>
<dbReference type="InterPro" id="IPR033647">
    <property type="entry name" value="Aar2_N"/>
</dbReference>
<sequence>MKLASSDGGDSDSRLTSITSTSTPATSLLRSDSTVSGVSHVSIPAIGSYPLGSLQVITADGPLSRQAQVNAASQQQQKQDMTPDPHNQGDLALGGDVVLVLDLPEKFTVGYDSISFRARKFRGVKEIPAGAHFFWASEDDAGAMRTGFWVITDRPEQIHVVQWDKFNDVLGEPASKTEARFQRRDVADVLPQLPSYYNPVPSVGGGNIPGSGNGGGGANSQGLDDLKEDGMWQRLTSHITPKMLARVTGKEAGPWHVHTTDRVKGTTVLPAERELERTVSVVAVDVLSFSFAQTDKTYAADSLGAERTEQALDATAYMLSVVDDPERRLTDDDVVGELQLAFLVGMHLGNESCVHQWWHVVLRVFLRAYALAATKPFLASKFLRALTAQLVYDDTRLEGSVFDFGSDLARRLRLGLTVYRRRLHEILRDGPCASQLDVSVAFSELEAVAVGFGWDLRGDYLRTGKVMLEDGEEVEVDMDDLEAEDERGEFAATVVETDEAGRQMDLVSWD</sequence>
<feature type="region of interest" description="Disordered" evidence="2">
    <location>
        <begin position="65"/>
        <end position="89"/>
    </location>
</feature>
<evidence type="ECO:0000256" key="2">
    <source>
        <dbReference type="SAM" id="MobiDB-lite"/>
    </source>
</evidence>
<comment type="similarity">
    <text evidence="1">Belongs to the AAR2 family.</text>
</comment>
<feature type="domain" description="AAR2 N-terminal" evidence="4">
    <location>
        <begin position="95"/>
        <end position="249"/>
    </location>
</feature>
<keyword evidence="6" id="KW-1185">Reference proteome</keyword>
<evidence type="ECO:0008006" key="7">
    <source>
        <dbReference type="Google" id="ProtNLM"/>
    </source>
</evidence>
<evidence type="ECO:0000256" key="1">
    <source>
        <dbReference type="ARBA" id="ARBA00006281"/>
    </source>
</evidence>
<dbReference type="CDD" id="cd13778">
    <property type="entry name" value="Aar2_C"/>
    <property type="match status" value="1"/>
</dbReference>